<accession>C4F8D1</accession>
<name>C4F8D1_9ACTN</name>
<dbReference type="HOGENOM" id="CLU_1552668_0_0_11"/>
<comment type="caution">
    <text evidence="2">The sequence shown here is derived from an EMBL/GenBank/DDBJ whole genome shotgun (WGS) entry which is preliminary data.</text>
</comment>
<evidence type="ECO:0000313" key="2">
    <source>
        <dbReference type="EMBL" id="EEP44803.1"/>
    </source>
</evidence>
<dbReference type="Proteomes" id="UP000003295">
    <property type="component" value="Unassembled WGS sequence"/>
</dbReference>
<keyword evidence="1" id="KW-1133">Transmembrane helix</keyword>
<organism evidence="2 3">
    <name type="scientific">Collinsella intestinalis DSM 13280</name>
    <dbReference type="NCBI Taxonomy" id="521003"/>
    <lineage>
        <taxon>Bacteria</taxon>
        <taxon>Bacillati</taxon>
        <taxon>Actinomycetota</taxon>
        <taxon>Coriobacteriia</taxon>
        <taxon>Coriobacteriales</taxon>
        <taxon>Coriobacteriaceae</taxon>
        <taxon>Collinsella</taxon>
    </lineage>
</organism>
<feature type="transmembrane region" description="Helical" evidence="1">
    <location>
        <begin position="48"/>
        <end position="69"/>
    </location>
</feature>
<reference evidence="2 3" key="1">
    <citation type="submission" date="2009-04" db="EMBL/GenBank/DDBJ databases">
        <authorList>
            <person name="Weinstock G."/>
            <person name="Sodergren E."/>
            <person name="Clifton S."/>
            <person name="Fulton L."/>
            <person name="Fulton B."/>
            <person name="Courtney L."/>
            <person name="Fronick C."/>
            <person name="Harrison M."/>
            <person name="Strong C."/>
            <person name="Farmer C."/>
            <person name="Delahaunty K."/>
            <person name="Markovic C."/>
            <person name="Hall O."/>
            <person name="Minx P."/>
            <person name="Tomlinson C."/>
            <person name="Mitreva M."/>
            <person name="Nelson J."/>
            <person name="Hou S."/>
            <person name="Wollam A."/>
            <person name="Pepin K.H."/>
            <person name="Johnson M."/>
            <person name="Bhonagiri V."/>
            <person name="Nash W.E."/>
            <person name="Warren W."/>
            <person name="Chinwalla A."/>
            <person name="Mardis E.R."/>
            <person name="Wilson R.K."/>
        </authorList>
    </citation>
    <scope>NUCLEOTIDE SEQUENCE [LARGE SCALE GENOMIC DNA]</scope>
    <source>
        <strain evidence="2 3">DSM 13280</strain>
    </source>
</reference>
<proteinExistence type="predicted"/>
<dbReference type="STRING" id="521003.COLINT_02302"/>
<dbReference type="EMBL" id="ABXH02000005">
    <property type="protein sequence ID" value="EEP44803.1"/>
    <property type="molecule type" value="Genomic_DNA"/>
</dbReference>
<keyword evidence="1" id="KW-0812">Transmembrane</keyword>
<evidence type="ECO:0000313" key="3">
    <source>
        <dbReference type="Proteomes" id="UP000003295"/>
    </source>
</evidence>
<keyword evidence="1" id="KW-0472">Membrane</keyword>
<gene>
    <name evidence="2" type="ORF">COLINT_02302</name>
</gene>
<protein>
    <submittedName>
        <fullName evidence="2">Uncharacterized protein</fullName>
    </submittedName>
</protein>
<sequence length="172" mass="19033">MFEKVKSALGATTSALTALSAAVGIFAWMNITPEMVGQAAYDTMRTWLPFVMFALGAIFGAGVTYVAAVRKAGRYETARVERNAAIIRNMDFKEKAALLYLHEHGHRDVDEWEHEEMAQAFYNLSAMGYVEGDTIGPDKKRWTLSTAAMEAIDHDPAIFKAMESELGMTGRD</sequence>
<dbReference type="RefSeq" id="WP_006722546.1">
    <property type="nucleotide sequence ID" value="NZ_GG692710.1"/>
</dbReference>
<evidence type="ECO:0000256" key="1">
    <source>
        <dbReference type="SAM" id="Phobius"/>
    </source>
</evidence>
<dbReference type="AlphaFoldDB" id="C4F8D1"/>